<dbReference type="PANTHER" id="PTHR38031">
    <property type="entry name" value="SULFUR CARRIER PROTEIN SLR0821-RELATED"/>
    <property type="match status" value="1"/>
</dbReference>
<dbReference type="InterPro" id="IPR012675">
    <property type="entry name" value="Beta-grasp_dom_sf"/>
</dbReference>
<organism evidence="1 2">
    <name type="scientific">Phytomonospora endophytica</name>
    <dbReference type="NCBI Taxonomy" id="714109"/>
    <lineage>
        <taxon>Bacteria</taxon>
        <taxon>Bacillati</taxon>
        <taxon>Actinomycetota</taxon>
        <taxon>Actinomycetes</taxon>
        <taxon>Micromonosporales</taxon>
        <taxon>Micromonosporaceae</taxon>
        <taxon>Phytomonospora</taxon>
    </lineage>
</organism>
<gene>
    <name evidence="1" type="ORF">HNR73_002435</name>
</gene>
<dbReference type="InterPro" id="IPR016155">
    <property type="entry name" value="Mopterin_synth/thiamin_S_b"/>
</dbReference>
<dbReference type="NCBIfam" id="NF041918">
    <property type="entry name" value="SAMP1"/>
    <property type="match status" value="1"/>
</dbReference>
<dbReference type="InterPro" id="IPR054834">
    <property type="entry name" value="SAMP1_3"/>
</dbReference>
<protein>
    <submittedName>
        <fullName evidence="1">Molybdopterin converting factor small subunit</fullName>
    </submittedName>
</protein>
<keyword evidence="2" id="KW-1185">Reference proteome</keyword>
<proteinExistence type="predicted"/>
<comment type="caution">
    <text evidence="1">The sequence shown here is derived from an EMBL/GenBank/DDBJ whole genome shotgun (WGS) entry which is preliminary data.</text>
</comment>
<dbReference type="Pfam" id="PF02597">
    <property type="entry name" value="ThiS"/>
    <property type="match status" value="1"/>
</dbReference>
<sequence>MAVSVLIPGALRVDAAGESKVSVELGDGGVLRDVLDALAERHPRIDRRLRDERGELRRYVNVYVDGEECRRAGGLDTPVGETSEVQILPSVAGG</sequence>
<dbReference type="Gene3D" id="3.10.20.30">
    <property type="match status" value="1"/>
</dbReference>
<accession>A0A841FBD3</accession>
<dbReference type="InterPro" id="IPR052045">
    <property type="entry name" value="Sulfur_Carrier/Prot_Modifier"/>
</dbReference>
<dbReference type="RefSeq" id="WP_184787466.1">
    <property type="nucleotide sequence ID" value="NZ_BONT01000110.1"/>
</dbReference>
<dbReference type="InterPro" id="IPR003749">
    <property type="entry name" value="ThiS/MoaD-like"/>
</dbReference>
<name>A0A841FBD3_9ACTN</name>
<evidence type="ECO:0000313" key="2">
    <source>
        <dbReference type="Proteomes" id="UP000548476"/>
    </source>
</evidence>
<dbReference type="PANTHER" id="PTHR38031:SF1">
    <property type="entry name" value="SULFUR CARRIER PROTEIN CYSO"/>
    <property type="match status" value="1"/>
</dbReference>
<dbReference type="Proteomes" id="UP000548476">
    <property type="component" value="Unassembled WGS sequence"/>
</dbReference>
<dbReference type="AlphaFoldDB" id="A0A841FBD3"/>
<evidence type="ECO:0000313" key="1">
    <source>
        <dbReference type="EMBL" id="MBB6034581.1"/>
    </source>
</evidence>
<reference evidence="1 2" key="1">
    <citation type="submission" date="2020-08" db="EMBL/GenBank/DDBJ databases">
        <title>Genomic Encyclopedia of Type Strains, Phase IV (KMG-IV): sequencing the most valuable type-strain genomes for metagenomic binning, comparative biology and taxonomic classification.</title>
        <authorList>
            <person name="Goeker M."/>
        </authorList>
    </citation>
    <scope>NUCLEOTIDE SEQUENCE [LARGE SCALE GENOMIC DNA]</scope>
    <source>
        <strain evidence="1 2">YIM 65646</strain>
    </source>
</reference>
<dbReference type="SUPFAM" id="SSF54285">
    <property type="entry name" value="MoaD/ThiS"/>
    <property type="match status" value="1"/>
</dbReference>
<dbReference type="EMBL" id="JACHGT010000005">
    <property type="protein sequence ID" value="MBB6034581.1"/>
    <property type="molecule type" value="Genomic_DNA"/>
</dbReference>